<dbReference type="PANTHER" id="PTHR48106">
    <property type="entry name" value="QUINONE OXIDOREDUCTASE PIG3-RELATED"/>
    <property type="match status" value="1"/>
</dbReference>
<dbReference type="Pfam" id="PF00107">
    <property type="entry name" value="ADH_zinc_N"/>
    <property type="match status" value="1"/>
</dbReference>
<dbReference type="EMBL" id="JACKTI010000057">
    <property type="protein sequence ID" value="MCV7025945.1"/>
    <property type="molecule type" value="Genomic_DNA"/>
</dbReference>
<dbReference type="PANTHER" id="PTHR48106:SF13">
    <property type="entry name" value="QUINONE OXIDOREDUCTASE-RELATED"/>
    <property type="match status" value="1"/>
</dbReference>
<reference evidence="5" key="3">
    <citation type="journal article" date="2022" name="BMC Genomics">
        <title>Comparative genome analysis of mycobacteria focusing on tRNA and non-coding RNA.</title>
        <authorList>
            <person name="Behra P.R.K."/>
            <person name="Pettersson B.M.F."/>
            <person name="Ramesh M."/>
            <person name="Das S."/>
            <person name="Dasgupta S."/>
            <person name="Kirsebom L.A."/>
        </authorList>
    </citation>
    <scope>NUCLEOTIDE SEQUENCE</scope>
    <source>
        <strain evidence="5">DSM 44203</strain>
    </source>
</reference>
<dbReference type="RefSeq" id="WP_067388199.1">
    <property type="nucleotide sequence ID" value="NZ_BCTA01000023.1"/>
</dbReference>
<dbReference type="EMBL" id="BCTA01000023">
    <property type="protein sequence ID" value="GAT08426.1"/>
    <property type="molecule type" value="Genomic_DNA"/>
</dbReference>
<proteinExistence type="predicted"/>
<dbReference type="Proteomes" id="UP001207528">
    <property type="component" value="Unassembled WGS sequence"/>
</dbReference>
<protein>
    <submittedName>
        <fullName evidence="4">Alcohol dehydrogenase zinc-binding domain protein</fullName>
    </submittedName>
    <submittedName>
        <fullName evidence="5">Zinc-binding dehydrogenase</fullName>
    </submittedName>
</protein>
<evidence type="ECO:0000256" key="1">
    <source>
        <dbReference type="ARBA" id="ARBA00022857"/>
    </source>
</evidence>
<evidence type="ECO:0000313" key="6">
    <source>
        <dbReference type="Proteomes" id="UP000069773"/>
    </source>
</evidence>
<dbReference type="GO" id="GO:0005829">
    <property type="term" value="C:cytosol"/>
    <property type="evidence" value="ECO:0007669"/>
    <property type="project" value="TreeGrafter"/>
</dbReference>
<dbReference type="Proteomes" id="UP000069773">
    <property type="component" value="Unassembled WGS sequence"/>
</dbReference>
<dbReference type="SUPFAM" id="SSF50129">
    <property type="entry name" value="GroES-like"/>
    <property type="match status" value="1"/>
</dbReference>
<dbReference type="GO" id="GO:0070402">
    <property type="term" value="F:NADPH binding"/>
    <property type="evidence" value="ECO:0007669"/>
    <property type="project" value="TreeGrafter"/>
</dbReference>
<keyword evidence="6" id="KW-1185">Reference proteome</keyword>
<keyword evidence="1" id="KW-0521">NADP</keyword>
<feature type="domain" description="Enoyl reductase (ER)" evidence="3">
    <location>
        <begin position="10"/>
        <end position="317"/>
    </location>
</feature>
<evidence type="ECO:0000313" key="4">
    <source>
        <dbReference type="EMBL" id="GAT08426.1"/>
    </source>
</evidence>
<dbReference type="Gene3D" id="3.40.50.720">
    <property type="entry name" value="NAD(P)-binding Rossmann-like Domain"/>
    <property type="match status" value="1"/>
</dbReference>
<dbReference type="AlphaFoldDB" id="A0AAW5SP44"/>
<dbReference type="GO" id="GO:0035925">
    <property type="term" value="F:mRNA 3'-UTR AU-rich region binding"/>
    <property type="evidence" value="ECO:0007669"/>
    <property type="project" value="TreeGrafter"/>
</dbReference>
<sequence>MRAVWMTEFGGPEVLQVSDSAVPVPGPDEVLIEVEAAGVTYGDVMKRQGAFGTFDLPAGVGQEIAGMVRSSGPGGPAVGSRVAAMVEHGYAELAVAQSDSVVTLPNTVDSREAATLWIHGVTAYQTLRQAGRIRSGDTVLVHAAAGGVGTLAIQLARLLGAAVVIGTAGTPRKLDHIRAHGADFAVDYSEAGWAKTVLELTDGRGVDLVLDSVGGQISLDTMDVMASFGRIVTFGAASGTASTYPGMALMAQNLSVSGYSLMGWRSRPDTISQALEQLIAFVADDRLRPSVTEYCLDDVVEAHRALVNRQTMGSIVLVPAR</sequence>
<dbReference type="SUPFAM" id="SSF51735">
    <property type="entry name" value="NAD(P)-binding Rossmann-fold domains"/>
    <property type="match status" value="1"/>
</dbReference>
<dbReference type="InterPro" id="IPR036291">
    <property type="entry name" value="NAD(P)-bd_dom_sf"/>
</dbReference>
<evidence type="ECO:0000256" key="2">
    <source>
        <dbReference type="ARBA" id="ARBA00023002"/>
    </source>
</evidence>
<dbReference type="PROSITE" id="PS01162">
    <property type="entry name" value="QOR_ZETA_CRYSTAL"/>
    <property type="match status" value="1"/>
</dbReference>
<dbReference type="InterPro" id="IPR013149">
    <property type="entry name" value="ADH-like_C"/>
</dbReference>
<dbReference type="InterPro" id="IPR002364">
    <property type="entry name" value="Quin_OxRdtase/zeta-crystal_CS"/>
</dbReference>
<dbReference type="GO" id="GO:0008270">
    <property type="term" value="F:zinc ion binding"/>
    <property type="evidence" value="ECO:0007669"/>
    <property type="project" value="InterPro"/>
</dbReference>
<dbReference type="SMART" id="SM00829">
    <property type="entry name" value="PKS_ER"/>
    <property type="match status" value="1"/>
</dbReference>
<reference evidence="5" key="2">
    <citation type="submission" date="2020-07" db="EMBL/GenBank/DDBJ databases">
        <authorList>
            <person name="Pettersson B.M.F."/>
            <person name="Behra P.R.K."/>
            <person name="Ramesh M."/>
            <person name="Das S."/>
            <person name="Dasgupta S."/>
            <person name="Kirsebom L.A."/>
        </authorList>
    </citation>
    <scope>NUCLEOTIDE SEQUENCE</scope>
    <source>
        <strain evidence="5">DSM 44203</strain>
    </source>
</reference>
<accession>A0AAW5SP44</accession>
<reference evidence="4 6" key="1">
    <citation type="journal article" date="2016" name="Genome Announc.">
        <title>Draft Genome Sequences of Five Rapidly Growing Mycobacterium Species, M. thermoresistibile, M. fortuitum subsp. acetamidolyticum, M. canariasense, M. brisbanense, and M. novocastrense.</title>
        <authorList>
            <person name="Katahira K."/>
            <person name="Ogura Y."/>
            <person name="Gotoh Y."/>
            <person name="Hayashi T."/>
        </authorList>
    </citation>
    <scope>NUCLEOTIDE SEQUENCE [LARGE SCALE GENOMIC DNA]</scope>
    <source>
        <strain evidence="4 6">JCM18114</strain>
    </source>
</reference>
<evidence type="ECO:0000313" key="5">
    <source>
        <dbReference type="EMBL" id="MCV7025945.1"/>
    </source>
</evidence>
<keyword evidence="2" id="KW-0560">Oxidoreductase</keyword>
<organism evidence="5 7">
    <name type="scientific">Mycolicibacterium novocastrense</name>
    <name type="common">Mycobacterium novocastrense</name>
    <dbReference type="NCBI Taxonomy" id="59813"/>
    <lineage>
        <taxon>Bacteria</taxon>
        <taxon>Bacillati</taxon>
        <taxon>Actinomycetota</taxon>
        <taxon>Actinomycetes</taxon>
        <taxon>Mycobacteriales</taxon>
        <taxon>Mycobacteriaceae</taxon>
        <taxon>Mycolicibacterium</taxon>
    </lineage>
</organism>
<evidence type="ECO:0000259" key="3">
    <source>
        <dbReference type="SMART" id="SM00829"/>
    </source>
</evidence>
<comment type="caution">
    <text evidence="5">The sequence shown here is derived from an EMBL/GenBank/DDBJ whole genome shotgun (WGS) entry which is preliminary data.</text>
</comment>
<gene>
    <name evidence="5" type="ORF">H7I77_21775</name>
    <name evidence="4" type="ORF">RMCN_1559</name>
</gene>
<name>A0AAW5SP44_MYCNV</name>
<dbReference type="InterPro" id="IPR013154">
    <property type="entry name" value="ADH-like_N"/>
</dbReference>
<evidence type="ECO:0000313" key="7">
    <source>
        <dbReference type="Proteomes" id="UP001207528"/>
    </source>
</evidence>
<dbReference type="Gene3D" id="3.90.180.10">
    <property type="entry name" value="Medium-chain alcohol dehydrogenases, catalytic domain"/>
    <property type="match status" value="1"/>
</dbReference>
<dbReference type="InterPro" id="IPR011032">
    <property type="entry name" value="GroES-like_sf"/>
</dbReference>
<dbReference type="InterPro" id="IPR020843">
    <property type="entry name" value="ER"/>
</dbReference>
<dbReference type="Pfam" id="PF08240">
    <property type="entry name" value="ADH_N"/>
    <property type="match status" value="1"/>
</dbReference>
<dbReference type="GO" id="GO:0003960">
    <property type="term" value="F:quinone reductase (NADPH) activity"/>
    <property type="evidence" value="ECO:0007669"/>
    <property type="project" value="TreeGrafter"/>
</dbReference>